<keyword evidence="6" id="KW-0560">Oxidoreductase</keyword>
<dbReference type="SUPFAM" id="SSF50129">
    <property type="entry name" value="GroES-like"/>
    <property type="match status" value="1"/>
</dbReference>
<dbReference type="InterPro" id="IPR020843">
    <property type="entry name" value="ER"/>
</dbReference>
<name>A0ABT3TBM2_9GAMM</name>
<evidence type="ECO:0000256" key="3">
    <source>
        <dbReference type="ARBA" id="ARBA00013190"/>
    </source>
</evidence>
<proteinExistence type="inferred from homology"/>
<comment type="similarity">
    <text evidence="2">Belongs to the zinc-containing alcohol dehydrogenase family.</text>
</comment>
<dbReference type="EMBL" id="SHNN01000001">
    <property type="protein sequence ID" value="MCX2979688.1"/>
    <property type="molecule type" value="Genomic_DNA"/>
</dbReference>
<dbReference type="Gene3D" id="3.40.50.720">
    <property type="entry name" value="NAD(P)-binding Rossmann-like Domain"/>
    <property type="match status" value="1"/>
</dbReference>
<keyword evidence="5" id="KW-0862">Zinc</keyword>
<sequence length="342" mass="36529">MKAMRLHSLGDVSPTSTPLQLAEVATPEPQGREVLLKISACGVCHTELDEIEGRTPPPYLPVIPGHQVIGEVVARADNAQLHQCGQRVGVGWIGGACGTCKLCRGGLENLCADFLATGRDINGGYADYMVIDETMAHPIPDDISDVAAAPMLCAGAIGYRSLKLSGLQNGQPLGLTGFGGSAHLVLQMVRHQYPDSPIYVFARRPEEQQFALELGAAWAGNTTDQAPALMAAIIDTTPAWLPVVAAMNQLAPGGRLVINAIRKEDADKQQLASLQYAEHLWMEKSIKSVANVTRADISEFLALASTLALAPEVTCYSLQDANQALVDLKHQHVRGGKVLLMQ</sequence>
<dbReference type="PANTHER" id="PTHR42940">
    <property type="entry name" value="ALCOHOL DEHYDROGENASE 1-RELATED"/>
    <property type="match status" value="1"/>
</dbReference>
<dbReference type="RefSeq" id="WP_279243687.1">
    <property type="nucleotide sequence ID" value="NZ_SHNN01000001.1"/>
</dbReference>
<reference evidence="8" key="1">
    <citation type="submission" date="2019-02" db="EMBL/GenBank/DDBJ databases">
        <authorList>
            <person name="Li S.-H."/>
        </authorList>
    </citation>
    <scope>NUCLEOTIDE SEQUENCE</scope>
    <source>
        <strain evidence="8">IMCC14734</strain>
    </source>
</reference>
<evidence type="ECO:0000313" key="8">
    <source>
        <dbReference type="EMBL" id="MCX2979688.1"/>
    </source>
</evidence>
<keyword evidence="4" id="KW-0479">Metal-binding</keyword>
<protein>
    <recommendedName>
        <fullName evidence="3">alcohol dehydrogenase</fullName>
        <ecNumber evidence="3">1.1.1.1</ecNumber>
    </recommendedName>
</protein>
<keyword evidence="9" id="KW-1185">Reference proteome</keyword>
<evidence type="ECO:0000256" key="1">
    <source>
        <dbReference type="ARBA" id="ARBA00001947"/>
    </source>
</evidence>
<dbReference type="Proteomes" id="UP001143362">
    <property type="component" value="Unassembled WGS sequence"/>
</dbReference>
<evidence type="ECO:0000256" key="2">
    <source>
        <dbReference type="ARBA" id="ARBA00008072"/>
    </source>
</evidence>
<evidence type="ECO:0000256" key="6">
    <source>
        <dbReference type="ARBA" id="ARBA00023002"/>
    </source>
</evidence>
<dbReference type="EC" id="1.1.1.1" evidence="3"/>
<dbReference type="InterPro" id="IPR011032">
    <property type="entry name" value="GroES-like_sf"/>
</dbReference>
<dbReference type="SMART" id="SM00829">
    <property type="entry name" value="PKS_ER"/>
    <property type="match status" value="1"/>
</dbReference>
<accession>A0ABT3TBM2</accession>
<evidence type="ECO:0000313" key="9">
    <source>
        <dbReference type="Proteomes" id="UP001143362"/>
    </source>
</evidence>
<dbReference type="InterPro" id="IPR013154">
    <property type="entry name" value="ADH-like_N"/>
</dbReference>
<dbReference type="InterPro" id="IPR036291">
    <property type="entry name" value="NAD(P)-bd_dom_sf"/>
</dbReference>
<dbReference type="Pfam" id="PF08240">
    <property type="entry name" value="ADH_N"/>
    <property type="match status" value="1"/>
</dbReference>
<evidence type="ECO:0000259" key="7">
    <source>
        <dbReference type="SMART" id="SM00829"/>
    </source>
</evidence>
<dbReference type="InterPro" id="IPR014187">
    <property type="entry name" value="ADH_Zn_typ-2"/>
</dbReference>
<gene>
    <name evidence="8" type="ORF">EYC98_02295</name>
</gene>
<comment type="cofactor">
    <cofactor evidence="1">
        <name>Zn(2+)</name>
        <dbReference type="ChEBI" id="CHEBI:29105"/>
    </cofactor>
</comment>
<dbReference type="SUPFAM" id="SSF51735">
    <property type="entry name" value="NAD(P)-binding Rossmann-fold domains"/>
    <property type="match status" value="1"/>
</dbReference>
<dbReference type="PANTHER" id="PTHR42940:SF8">
    <property type="entry name" value="VACUOLAR PROTEIN SORTING-ASSOCIATED PROTEIN 11"/>
    <property type="match status" value="1"/>
</dbReference>
<comment type="caution">
    <text evidence="8">The sequence shown here is derived from an EMBL/GenBank/DDBJ whole genome shotgun (WGS) entry which is preliminary data.</text>
</comment>
<organism evidence="8 9">
    <name type="scientific">Candidatus Litorirhabdus singularis</name>
    <dbReference type="NCBI Taxonomy" id="2518993"/>
    <lineage>
        <taxon>Bacteria</taxon>
        <taxon>Pseudomonadati</taxon>
        <taxon>Pseudomonadota</taxon>
        <taxon>Gammaproteobacteria</taxon>
        <taxon>Cellvibrionales</taxon>
        <taxon>Halieaceae</taxon>
        <taxon>Candidatus Litorirhabdus</taxon>
    </lineage>
</organism>
<feature type="domain" description="Enoyl reductase (ER)" evidence="7">
    <location>
        <begin position="16"/>
        <end position="340"/>
    </location>
</feature>
<dbReference type="CDD" id="cd08298">
    <property type="entry name" value="CAD2"/>
    <property type="match status" value="1"/>
</dbReference>
<dbReference type="Gene3D" id="3.90.180.10">
    <property type="entry name" value="Medium-chain alcohol dehydrogenases, catalytic domain"/>
    <property type="match status" value="1"/>
</dbReference>
<evidence type="ECO:0000256" key="4">
    <source>
        <dbReference type="ARBA" id="ARBA00022723"/>
    </source>
</evidence>
<evidence type="ECO:0000256" key="5">
    <source>
        <dbReference type="ARBA" id="ARBA00022833"/>
    </source>
</evidence>